<dbReference type="InterPro" id="IPR019301">
    <property type="entry name" value="Flagellar_prot_FlgJ_N"/>
</dbReference>
<protein>
    <recommendedName>
        <fullName evidence="1">Flagellar protein FlgJ N-terminal domain-containing protein</fullName>
    </recommendedName>
</protein>
<dbReference type="EMBL" id="LR743511">
    <property type="protein sequence ID" value="CAA2143042.1"/>
    <property type="molecule type" value="Genomic_DNA"/>
</dbReference>
<evidence type="ECO:0000259" key="1">
    <source>
        <dbReference type="Pfam" id="PF10135"/>
    </source>
</evidence>
<evidence type="ECO:0000313" key="2">
    <source>
        <dbReference type="EMBL" id="CAA2143042.1"/>
    </source>
</evidence>
<gene>
    <name evidence="2" type="ORF">MBLL_02621</name>
</gene>
<accession>A0A679K0Q7</accession>
<dbReference type="Pfam" id="PF10135">
    <property type="entry name" value="Rod-binding"/>
    <property type="match status" value="1"/>
</dbReference>
<proteinExistence type="predicted"/>
<reference evidence="2" key="1">
    <citation type="submission" date="2019-12" db="EMBL/GenBank/DDBJ databases">
        <authorList>
            <person name="Cremers G."/>
        </authorList>
    </citation>
    <scope>NUCLEOTIDE SEQUENCE</scope>
    <source>
        <strain evidence="2">Mbul2</strain>
    </source>
</reference>
<feature type="domain" description="Flagellar protein FlgJ N-terminal" evidence="1">
    <location>
        <begin position="80"/>
        <end position="125"/>
    </location>
</feature>
<name>A0A679K0Q7_9HYPH</name>
<organism evidence="2">
    <name type="scientific">Methylobacterium bullatum</name>
    <dbReference type="NCBI Taxonomy" id="570505"/>
    <lineage>
        <taxon>Bacteria</taxon>
        <taxon>Pseudomonadati</taxon>
        <taxon>Pseudomonadota</taxon>
        <taxon>Alphaproteobacteria</taxon>
        <taxon>Hyphomicrobiales</taxon>
        <taxon>Methylobacteriaceae</taxon>
        <taxon>Methylobacterium</taxon>
    </lineage>
</organism>
<dbReference type="AlphaFoldDB" id="A0A679K0Q7"/>
<sequence>MLFAPLAAKAAIGVGRAIVGDIAKSVGNGLKDETTKAASTSANSKLAAAATAKTPAEIKARKASNEFETMFLEQTLERLATSEGTDGPLGDNGTGGAVYRSMLTKEYAGQMAKSGGVGIADQVYREMIKMQEAGNASRN</sequence>